<name>A0A817Y7R7_9BILA</name>
<dbReference type="EMBL" id="CAJNYV010000684">
    <property type="protein sequence ID" value="CAF3375169.1"/>
    <property type="molecule type" value="Genomic_DNA"/>
</dbReference>
<evidence type="ECO:0000313" key="3">
    <source>
        <dbReference type="EMBL" id="CAF4858024.1"/>
    </source>
</evidence>
<dbReference type="Pfam" id="PF26215">
    <property type="entry name" value="HTH_animal"/>
    <property type="match status" value="1"/>
</dbReference>
<organism evidence="2 4">
    <name type="scientific">Rotaria socialis</name>
    <dbReference type="NCBI Taxonomy" id="392032"/>
    <lineage>
        <taxon>Eukaryota</taxon>
        <taxon>Metazoa</taxon>
        <taxon>Spiralia</taxon>
        <taxon>Gnathifera</taxon>
        <taxon>Rotifera</taxon>
        <taxon>Eurotatoria</taxon>
        <taxon>Bdelloidea</taxon>
        <taxon>Philodinida</taxon>
        <taxon>Philodinidae</taxon>
        <taxon>Rotaria</taxon>
    </lineage>
</organism>
<proteinExistence type="predicted"/>
<dbReference type="Proteomes" id="UP000663838">
    <property type="component" value="Unassembled WGS sequence"/>
</dbReference>
<reference evidence="2" key="1">
    <citation type="submission" date="2021-02" db="EMBL/GenBank/DDBJ databases">
        <authorList>
            <person name="Nowell W R."/>
        </authorList>
    </citation>
    <scope>NUCLEOTIDE SEQUENCE</scope>
</reference>
<dbReference type="PANTHER" id="PTHR21301">
    <property type="entry name" value="REVERSE TRANSCRIPTASE"/>
    <property type="match status" value="1"/>
</dbReference>
<comment type="caution">
    <text evidence="2">The sequence shown here is derived from an EMBL/GenBank/DDBJ whole genome shotgun (WGS) entry which is preliminary data.</text>
</comment>
<dbReference type="EMBL" id="CAJOBS010003496">
    <property type="protein sequence ID" value="CAF4858024.1"/>
    <property type="molecule type" value="Genomic_DNA"/>
</dbReference>
<dbReference type="AlphaFoldDB" id="A0A817Y7R7"/>
<evidence type="ECO:0000259" key="1">
    <source>
        <dbReference type="Pfam" id="PF26215"/>
    </source>
</evidence>
<dbReference type="PANTHER" id="PTHR21301:SF10">
    <property type="entry name" value="REVERSE TRANSCRIPTASE DOMAIN-CONTAINING PROTEIN"/>
    <property type="match status" value="1"/>
</dbReference>
<evidence type="ECO:0000313" key="4">
    <source>
        <dbReference type="Proteomes" id="UP000663865"/>
    </source>
</evidence>
<dbReference type="InterPro" id="IPR058912">
    <property type="entry name" value="HTH_animal"/>
</dbReference>
<feature type="domain" description="Helix-turn-helix" evidence="1">
    <location>
        <begin position="61"/>
        <end position="120"/>
    </location>
</feature>
<protein>
    <recommendedName>
        <fullName evidence="1">Helix-turn-helix domain-containing protein</fullName>
    </recommendedName>
</protein>
<evidence type="ECO:0000313" key="2">
    <source>
        <dbReference type="EMBL" id="CAF3375169.1"/>
    </source>
</evidence>
<dbReference type="Proteomes" id="UP000663865">
    <property type="component" value="Unassembled WGS sequence"/>
</dbReference>
<accession>A0A817Y7R7</accession>
<gene>
    <name evidence="2" type="ORF">KIK155_LOCUS5769</name>
    <name evidence="3" type="ORF">TOA249_LOCUS27450</name>
</gene>
<sequence>MTTNLSQDQIKIQLDKVAKKDPNIEITYSIASCIDFLDVIINNDNSKLITSIYHKPAVEPYILPYTSDNPRHVHRNILYAALLRAARLCSNIDDFHMERVRIDMSLLVNDYPPAFISKHFLRFF</sequence>